<evidence type="ECO:0000313" key="3">
    <source>
        <dbReference type="EMBL" id="CAE8583096.1"/>
    </source>
</evidence>
<dbReference type="GO" id="GO:0099122">
    <property type="term" value="F:RNA polymerase II C-terminal domain binding"/>
    <property type="evidence" value="ECO:0007669"/>
    <property type="project" value="InterPro"/>
</dbReference>
<dbReference type="InterPro" id="IPR039881">
    <property type="entry name" value="PCIF1-like"/>
</dbReference>
<evidence type="ECO:0000313" key="4">
    <source>
        <dbReference type="Proteomes" id="UP000654075"/>
    </source>
</evidence>
<organism evidence="3 4">
    <name type="scientific">Polarella glacialis</name>
    <name type="common">Dinoflagellate</name>
    <dbReference type="NCBI Taxonomy" id="89957"/>
    <lineage>
        <taxon>Eukaryota</taxon>
        <taxon>Sar</taxon>
        <taxon>Alveolata</taxon>
        <taxon>Dinophyceae</taxon>
        <taxon>Suessiales</taxon>
        <taxon>Suessiaceae</taxon>
        <taxon>Polarella</taxon>
    </lineage>
</organism>
<dbReference type="InterPro" id="IPR022035">
    <property type="entry name" value="PCIF1_WW"/>
</dbReference>
<dbReference type="Pfam" id="PF12237">
    <property type="entry name" value="PCIF1_WW"/>
    <property type="match status" value="1"/>
</dbReference>
<dbReference type="AlphaFoldDB" id="A0A813D9E4"/>
<dbReference type="PANTHER" id="PTHR21727:SF0">
    <property type="entry name" value="MRNA (2'-O-METHYLADENOSINE-N(6)-)-METHYLTRANSFERASE"/>
    <property type="match status" value="1"/>
</dbReference>
<name>A0A813D9E4_POLGL</name>
<accession>A0A813D9E4</accession>
<dbReference type="GO" id="GO:0016422">
    <property type="term" value="F:mRNA (2'-O-methyladenosine-N6-)-methyltransferase activity"/>
    <property type="evidence" value="ECO:0007669"/>
    <property type="project" value="InterPro"/>
</dbReference>
<proteinExistence type="predicted"/>
<comment type="caution">
    <text evidence="3">The sequence shown here is derived from an EMBL/GenBank/DDBJ whole genome shotgun (WGS) entry which is preliminary data.</text>
</comment>
<dbReference type="EMBL" id="CAJNNV010000599">
    <property type="protein sequence ID" value="CAE8583096.1"/>
    <property type="molecule type" value="Genomic_DNA"/>
</dbReference>
<evidence type="ECO:0000259" key="2">
    <source>
        <dbReference type="Pfam" id="PF12237"/>
    </source>
</evidence>
<feature type="region of interest" description="Disordered" evidence="1">
    <location>
        <begin position="182"/>
        <end position="205"/>
    </location>
</feature>
<dbReference type="OrthoDB" id="193787at2759"/>
<evidence type="ECO:0000256" key="1">
    <source>
        <dbReference type="SAM" id="MobiDB-lite"/>
    </source>
</evidence>
<dbReference type="Proteomes" id="UP000654075">
    <property type="component" value="Unassembled WGS sequence"/>
</dbReference>
<feature type="domain" description="PCIF1 WW" evidence="2">
    <location>
        <begin position="405"/>
        <end position="563"/>
    </location>
</feature>
<reference evidence="3" key="1">
    <citation type="submission" date="2021-02" db="EMBL/GenBank/DDBJ databases">
        <authorList>
            <person name="Dougan E. K."/>
            <person name="Rhodes N."/>
            <person name="Thang M."/>
            <person name="Chan C."/>
        </authorList>
    </citation>
    <scope>NUCLEOTIDE SEQUENCE</scope>
</reference>
<feature type="region of interest" description="Disordered" evidence="1">
    <location>
        <begin position="277"/>
        <end position="297"/>
    </location>
</feature>
<feature type="region of interest" description="Disordered" evidence="1">
    <location>
        <begin position="62"/>
        <end position="98"/>
    </location>
</feature>
<keyword evidence="4" id="KW-1185">Reference proteome</keyword>
<protein>
    <recommendedName>
        <fullName evidence="2">PCIF1 WW domain-containing protein</fullName>
    </recommendedName>
</protein>
<dbReference type="PANTHER" id="PTHR21727">
    <property type="entry name" value="PHOSPHORYLATED CTD INTERACTING FACTOR 1"/>
    <property type="match status" value="1"/>
</dbReference>
<gene>
    <name evidence="3" type="ORF">PGLA1383_LOCUS2083</name>
</gene>
<sequence length="611" mass="66160">MRGFSSAARHNADAGQLITASGLSGNWAKFRARPVERSDNAEGFRIHLARRAKLHPLFLAATKGPRSSDAPGVKLRDPEPQRAAPSAGTARKRQRTGLSADCRLGGLGGDSPNWSSLQVASFGRYEDASLDLAARLLVAVAIAHAACPRGRRSSRHLAEHRRSSAVAPQWCRLLSVTGADGGSAGGSSGSGSRCNPSARNELWDPRRLPAEGEEALLKFLLESPAEAPTWATRLATEAALLRAMEELAAKFEASCGSQLGGRKWFAHFEQWLWSRRASTAQRPGSRGGSASVLPRGLAARRDPALERKLERAGLEPRAARLTSRALGRHSGLLAKRVARQVKEGAGARHKAKVQTIVEAAHGREVSTRGNESSVVRLLYQGTEVQCSGAHLEKLRALHDRYGTGSSFESAAFCVLARLRSLQGAHERAGGMQAALHGEVFDLLHEDFGCVAECFASPLNCRWGRFCSAADLDAEFGSLGSFFDFRPESGSFEANPPFDPGLVSDMAAHMDELLLHAKKISSALCFVVVIPSWKDQACWKALRASPFRRGLLELPQASHGYCEGGQHYRKGRYRLANHDSTVFFLQSPAAEEVWPVSDTKLRRLAAAFRAKS</sequence>